<proteinExistence type="predicted"/>
<dbReference type="SUPFAM" id="SSF141571">
    <property type="entry name" value="Pentapeptide repeat-like"/>
    <property type="match status" value="1"/>
</dbReference>
<dbReference type="InterPro" id="IPR001646">
    <property type="entry name" value="5peptide_repeat"/>
</dbReference>
<evidence type="ECO:0000313" key="2">
    <source>
        <dbReference type="EMBL" id="KAG9392238.1"/>
    </source>
</evidence>
<name>A0A8J6AZK0_9EUKA</name>
<protein>
    <submittedName>
        <fullName evidence="2">Pentapeptide repeats (8 copies)</fullName>
    </submittedName>
</protein>
<dbReference type="EMBL" id="JAHDYR010000038">
    <property type="protein sequence ID" value="KAG9392238.1"/>
    <property type="molecule type" value="Genomic_DNA"/>
</dbReference>
<reference evidence="2" key="1">
    <citation type="submission" date="2021-05" db="EMBL/GenBank/DDBJ databases">
        <title>A free-living protist that lacks canonical eukaryotic 1 DNA replication and segregation systems.</title>
        <authorList>
            <person name="Salas-Leiva D.E."/>
            <person name="Tromer E.C."/>
            <person name="Curtis B.A."/>
            <person name="Jerlstrom-Hultqvist J."/>
            <person name="Kolisko M."/>
            <person name="Yi Z."/>
            <person name="Salas-Leiva J.S."/>
            <person name="Gallot-Lavallee L."/>
            <person name="Kops G.J.P.L."/>
            <person name="Archibald J.M."/>
            <person name="Simpson A.G.B."/>
            <person name="Roger A.J."/>
        </authorList>
    </citation>
    <scope>NUCLEOTIDE SEQUENCE</scope>
    <source>
        <strain evidence="2">BICM</strain>
    </source>
</reference>
<dbReference type="Gene3D" id="2.160.20.80">
    <property type="entry name" value="E3 ubiquitin-protein ligase SopA"/>
    <property type="match status" value="1"/>
</dbReference>
<accession>A0A8J6AZK0</accession>
<sequence length="445" mass="47974">MQNPMHAQQSNPVPGDPSNQNSPAQASPRQIYPACITNTAIGRFTIFNDLNVMMWSENNYLAIQGIRNNYIEATLWLDPSQTQFRFLDGRKMQVIAPSIRVMTVIWFLDEQACKAAYDFAMYLMYTVLQQTGRQLMPMRNEHPLGAPGQPTKHYHADNAPVFKQITRDPRSGRVNRRDHDDMDMVAAYYMSRDDRWRYRHRRRDGCCVCCNGTASANDSLFDWLLFYWCISSYYSPYDNRQTYACCNTVELGDLNCAMDCGPIGPTPACSGGNCSGAFDTCACETCLADVTGCKGGCYGDTPCEIPAVCDGCAGGTVPSCDFDVCDGGVVNCDMPNIDFSNAGCDLDHVASGCTGGNIDGVQCDIGNCDVCNAIASANPESGLDVCAKGCIGDFNPDCELPGGIDLGGCDGCSNLDLGGCDLGGLDLSGCDLSGCDLGGLDLGNC</sequence>
<gene>
    <name evidence="2" type="ORF">J8273_5223</name>
</gene>
<feature type="region of interest" description="Disordered" evidence="1">
    <location>
        <begin position="1"/>
        <end position="27"/>
    </location>
</feature>
<comment type="caution">
    <text evidence="2">The sequence shown here is derived from an EMBL/GenBank/DDBJ whole genome shotgun (WGS) entry which is preliminary data.</text>
</comment>
<evidence type="ECO:0000313" key="3">
    <source>
        <dbReference type="Proteomes" id="UP000717585"/>
    </source>
</evidence>
<dbReference type="Proteomes" id="UP000717585">
    <property type="component" value="Unassembled WGS sequence"/>
</dbReference>
<organism evidence="2 3">
    <name type="scientific">Carpediemonas membranifera</name>
    <dbReference type="NCBI Taxonomy" id="201153"/>
    <lineage>
        <taxon>Eukaryota</taxon>
        <taxon>Metamonada</taxon>
        <taxon>Carpediemonas-like organisms</taxon>
        <taxon>Carpediemonas</taxon>
    </lineage>
</organism>
<dbReference type="AlphaFoldDB" id="A0A8J6AZK0"/>
<evidence type="ECO:0000256" key="1">
    <source>
        <dbReference type="SAM" id="MobiDB-lite"/>
    </source>
</evidence>
<keyword evidence="3" id="KW-1185">Reference proteome</keyword>
<dbReference type="Pfam" id="PF00805">
    <property type="entry name" value="Pentapeptide"/>
    <property type="match status" value="1"/>
</dbReference>